<name>A0A9D1HR60_9FIRM</name>
<keyword evidence="2" id="KW-0238">DNA-binding</keyword>
<evidence type="ECO:0000313" key="5">
    <source>
        <dbReference type="EMBL" id="HIU13994.1"/>
    </source>
</evidence>
<dbReference type="GO" id="GO:0003677">
    <property type="term" value="F:DNA binding"/>
    <property type="evidence" value="ECO:0007669"/>
    <property type="project" value="UniProtKB-KW"/>
</dbReference>
<dbReference type="InterPro" id="IPR011010">
    <property type="entry name" value="DNA_brk_join_enz"/>
</dbReference>
<dbReference type="InterPro" id="IPR050090">
    <property type="entry name" value="Tyrosine_recombinase_XerCD"/>
</dbReference>
<reference evidence="5" key="2">
    <citation type="journal article" date="2021" name="PeerJ">
        <title>Extensive microbial diversity within the chicken gut microbiome revealed by metagenomics and culture.</title>
        <authorList>
            <person name="Gilroy R."/>
            <person name="Ravi A."/>
            <person name="Getino M."/>
            <person name="Pursley I."/>
            <person name="Horton D.L."/>
            <person name="Alikhan N.F."/>
            <person name="Baker D."/>
            <person name="Gharbi K."/>
            <person name="Hall N."/>
            <person name="Watson M."/>
            <person name="Adriaenssens E.M."/>
            <person name="Foster-Nyarko E."/>
            <person name="Jarju S."/>
            <person name="Secka A."/>
            <person name="Antonio M."/>
            <person name="Oren A."/>
            <person name="Chaudhuri R.R."/>
            <person name="La Ragione R."/>
            <person name="Hildebrand F."/>
            <person name="Pallen M.J."/>
        </authorList>
    </citation>
    <scope>NUCLEOTIDE SEQUENCE</scope>
    <source>
        <strain evidence="5">CHK195-11698</strain>
    </source>
</reference>
<dbReference type="PROSITE" id="PS51898">
    <property type="entry name" value="TYR_RECOMBINASE"/>
    <property type="match status" value="1"/>
</dbReference>
<dbReference type="Gene3D" id="1.10.443.10">
    <property type="entry name" value="Intergrase catalytic core"/>
    <property type="match status" value="1"/>
</dbReference>
<dbReference type="SUPFAM" id="SSF56349">
    <property type="entry name" value="DNA breaking-rejoining enzymes"/>
    <property type="match status" value="1"/>
</dbReference>
<evidence type="ECO:0000256" key="3">
    <source>
        <dbReference type="ARBA" id="ARBA00023172"/>
    </source>
</evidence>
<dbReference type="PANTHER" id="PTHR30349:SF41">
    <property type="entry name" value="INTEGRASE_RECOMBINASE PROTEIN MJ0367-RELATED"/>
    <property type="match status" value="1"/>
</dbReference>
<dbReference type="Proteomes" id="UP000824175">
    <property type="component" value="Unassembled WGS sequence"/>
</dbReference>
<accession>A0A9D1HR60</accession>
<gene>
    <name evidence="5" type="ORF">IAD15_07995</name>
</gene>
<comment type="similarity">
    <text evidence="1">Belongs to the 'phage' integrase family.</text>
</comment>
<keyword evidence="3" id="KW-0233">DNA recombination</keyword>
<evidence type="ECO:0000313" key="6">
    <source>
        <dbReference type="Proteomes" id="UP000824175"/>
    </source>
</evidence>
<dbReference type="InterPro" id="IPR013762">
    <property type="entry name" value="Integrase-like_cat_sf"/>
</dbReference>
<organism evidence="5 6">
    <name type="scientific">Candidatus Fimiplasma intestinipullorum</name>
    <dbReference type="NCBI Taxonomy" id="2840825"/>
    <lineage>
        <taxon>Bacteria</taxon>
        <taxon>Bacillati</taxon>
        <taxon>Bacillota</taxon>
        <taxon>Clostridia</taxon>
        <taxon>Eubacteriales</taxon>
        <taxon>Candidatus Fimiplasma</taxon>
    </lineage>
</organism>
<dbReference type="GO" id="GO:0015074">
    <property type="term" value="P:DNA integration"/>
    <property type="evidence" value="ECO:0007669"/>
    <property type="project" value="InterPro"/>
</dbReference>
<reference evidence="5" key="1">
    <citation type="submission" date="2020-10" db="EMBL/GenBank/DDBJ databases">
        <authorList>
            <person name="Gilroy R."/>
        </authorList>
    </citation>
    <scope>NUCLEOTIDE SEQUENCE</scope>
    <source>
        <strain evidence="5">CHK195-11698</strain>
    </source>
</reference>
<evidence type="ECO:0000259" key="4">
    <source>
        <dbReference type="PROSITE" id="PS51898"/>
    </source>
</evidence>
<dbReference type="PANTHER" id="PTHR30349">
    <property type="entry name" value="PHAGE INTEGRASE-RELATED"/>
    <property type="match status" value="1"/>
</dbReference>
<sequence>MDYLTKKELEAFLKQINIRTKNGYKHYVIIALLYESGMRVSELINLRVDHLYFIGNSPYIKILGKGNKERIVYLNEDIVSMVTEYQSKFNIQSGYVFRNNSKKQLTRFSINKIVSKYHNLAKKECPTLERKTISPHSFRHSKAVHLLMNNTALPILQRFLGHASIQTTEIYLDITNDEVKKNVTSVASLIDIKEDSNAVWQGDEKLIELLERLSQ</sequence>
<protein>
    <submittedName>
        <fullName evidence="5">Tyrosine-type recombinase/integrase</fullName>
    </submittedName>
</protein>
<evidence type="ECO:0000256" key="2">
    <source>
        <dbReference type="ARBA" id="ARBA00023125"/>
    </source>
</evidence>
<dbReference type="GO" id="GO:0006310">
    <property type="term" value="P:DNA recombination"/>
    <property type="evidence" value="ECO:0007669"/>
    <property type="project" value="UniProtKB-KW"/>
</dbReference>
<proteinExistence type="inferred from homology"/>
<comment type="caution">
    <text evidence="5">The sequence shown here is derived from an EMBL/GenBank/DDBJ whole genome shotgun (WGS) entry which is preliminary data.</text>
</comment>
<dbReference type="AlphaFoldDB" id="A0A9D1HR60"/>
<dbReference type="Pfam" id="PF00589">
    <property type="entry name" value="Phage_integrase"/>
    <property type="match status" value="1"/>
</dbReference>
<feature type="domain" description="Tyr recombinase" evidence="4">
    <location>
        <begin position="1"/>
        <end position="184"/>
    </location>
</feature>
<evidence type="ECO:0000256" key="1">
    <source>
        <dbReference type="ARBA" id="ARBA00008857"/>
    </source>
</evidence>
<dbReference type="InterPro" id="IPR002104">
    <property type="entry name" value="Integrase_catalytic"/>
</dbReference>
<dbReference type="EMBL" id="DVMJ01000065">
    <property type="protein sequence ID" value="HIU13994.1"/>
    <property type="molecule type" value="Genomic_DNA"/>
</dbReference>